<dbReference type="Pfam" id="PF13689">
    <property type="entry name" value="DUF4154"/>
    <property type="match status" value="1"/>
</dbReference>
<accession>A0A6M0JY38</accession>
<keyword evidence="2" id="KW-1185">Reference proteome</keyword>
<protein>
    <submittedName>
        <fullName evidence="1">YfiR family protein</fullName>
    </submittedName>
</protein>
<gene>
    <name evidence="1" type="ORF">G3446_11135</name>
</gene>
<organism evidence="1 2">
    <name type="scientific">Thiorhodococcus minor</name>
    <dbReference type="NCBI Taxonomy" id="57489"/>
    <lineage>
        <taxon>Bacteria</taxon>
        <taxon>Pseudomonadati</taxon>
        <taxon>Pseudomonadota</taxon>
        <taxon>Gammaproteobacteria</taxon>
        <taxon>Chromatiales</taxon>
        <taxon>Chromatiaceae</taxon>
        <taxon>Thiorhodococcus</taxon>
    </lineage>
</organism>
<proteinExistence type="predicted"/>
<dbReference type="Proteomes" id="UP000483379">
    <property type="component" value="Unassembled WGS sequence"/>
</dbReference>
<sequence>MPPLRTVSPTQTAGPSVPRLLPSLLLALLLIADVRCFGADESEVEVAYLYNFSKFVDWPADRLRSRSDSLLVCVYGRASIGPAIASIDGKRARGHRLRVIERARGESLRACHIVYVAASEEPYLAPVLRSLAGEGVLTVSRIPGFAANGGIIGFVAQERRLRFEINLARAQASGLYISSQLLQLATRVIRE</sequence>
<dbReference type="EMBL" id="JAAIJQ010000028">
    <property type="protein sequence ID" value="NEV62436.1"/>
    <property type="molecule type" value="Genomic_DNA"/>
</dbReference>
<reference evidence="1 2" key="1">
    <citation type="submission" date="2020-02" db="EMBL/GenBank/DDBJ databases">
        <title>Genome sequences of Thiorhodococcus mannitoliphagus and Thiorhodococcus minor, purple sulfur photosynthetic bacteria in the gammaproteobacterial family, Chromatiaceae.</title>
        <authorList>
            <person name="Aviles F.A."/>
            <person name="Meyer T.E."/>
            <person name="Kyndt J.A."/>
        </authorList>
    </citation>
    <scope>NUCLEOTIDE SEQUENCE [LARGE SCALE GENOMIC DNA]</scope>
    <source>
        <strain evidence="1 2">DSM 11518</strain>
    </source>
</reference>
<name>A0A6M0JY38_9GAMM</name>
<dbReference type="InterPro" id="IPR025293">
    <property type="entry name" value="YfiR/HmsC-like"/>
</dbReference>
<comment type="caution">
    <text evidence="1">The sequence shown here is derived from an EMBL/GenBank/DDBJ whole genome shotgun (WGS) entry which is preliminary data.</text>
</comment>
<dbReference type="RefSeq" id="WP_164452906.1">
    <property type="nucleotide sequence ID" value="NZ_JAAIJQ010000028.1"/>
</dbReference>
<dbReference type="AlphaFoldDB" id="A0A6M0JY38"/>
<evidence type="ECO:0000313" key="1">
    <source>
        <dbReference type="EMBL" id="NEV62436.1"/>
    </source>
</evidence>
<evidence type="ECO:0000313" key="2">
    <source>
        <dbReference type="Proteomes" id="UP000483379"/>
    </source>
</evidence>